<dbReference type="EMBL" id="WRXO01000002">
    <property type="protein sequence ID" value="MVT41242.1"/>
    <property type="molecule type" value="Genomic_DNA"/>
</dbReference>
<dbReference type="Gene3D" id="1.25.40.10">
    <property type="entry name" value="Tetratricopeptide repeat domain"/>
    <property type="match status" value="2"/>
</dbReference>
<feature type="repeat" description="TPR" evidence="3">
    <location>
        <begin position="197"/>
        <end position="230"/>
    </location>
</feature>
<dbReference type="Pfam" id="PF14559">
    <property type="entry name" value="TPR_19"/>
    <property type="match status" value="1"/>
</dbReference>
<dbReference type="InterPro" id="IPR019734">
    <property type="entry name" value="TPR_rpt"/>
</dbReference>
<evidence type="ECO:0000313" key="5">
    <source>
        <dbReference type="Proteomes" id="UP000468388"/>
    </source>
</evidence>
<dbReference type="SMART" id="SM00028">
    <property type="entry name" value="TPR"/>
    <property type="match status" value="6"/>
</dbReference>
<feature type="repeat" description="TPR" evidence="3">
    <location>
        <begin position="62"/>
        <end position="95"/>
    </location>
</feature>
<dbReference type="PANTHER" id="PTHR45586">
    <property type="entry name" value="TPR REPEAT-CONTAINING PROTEIN PA4667"/>
    <property type="match status" value="1"/>
</dbReference>
<organism evidence="4 5">
    <name type="scientific">Chitinophaga oryziterrae</name>
    <dbReference type="NCBI Taxonomy" id="1031224"/>
    <lineage>
        <taxon>Bacteria</taxon>
        <taxon>Pseudomonadati</taxon>
        <taxon>Bacteroidota</taxon>
        <taxon>Chitinophagia</taxon>
        <taxon>Chitinophagales</taxon>
        <taxon>Chitinophagaceae</taxon>
        <taxon>Chitinophaga</taxon>
    </lineage>
</organism>
<evidence type="ECO:0000256" key="3">
    <source>
        <dbReference type="PROSITE-ProRule" id="PRU00339"/>
    </source>
</evidence>
<evidence type="ECO:0000313" key="4">
    <source>
        <dbReference type="EMBL" id="MVT41242.1"/>
    </source>
</evidence>
<dbReference type="PANTHER" id="PTHR45586:SF1">
    <property type="entry name" value="LIPOPOLYSACCHARIDE ASSEMBLY PROTEIN B"/>
    <property type="match status" value="1"/>
</dbReference>
<gene>
    <name evidence="4" type="ORF">GO495_11665</name>
</gene>
<dbReference type="OrthoDB" id="672485at2"/>
<name>A0A6N8JAV7_9BACT</name>
<accession>A0A6N8JAV7</accession>
<sequence length="293" mass="32356">MLKVPILCLIFQAFFITPSAIVSPGNKVKALYKEGMLCIKSGRLSAAQQCFSAAIRKDSGFTAAYLQLGNVYVLMHDLPAAKQQFRQVLQREPTQQEALSSLANIFFEQQDYEDALNYADQACQAGASQMTRLKALCYYKQGQQKKAISLLLEAQKETPADAGITYTLAGFYFNTKNFPAAVTAFELAATKGYPANADFHLNTGTSYLQIKQTEIGIRHLEACLSLRPDDAQALQALAHNYYSSSNYGKAITYWNRLLSLQPANAFVRFMLGKSYIGNGEPAKGEVLCDNAFD</sequence>
<dbReference type="InterPro" id="IPR011990">
    <property type="entry name" value="TPR-like_helical_dom_sf"/>
</dbReference>
<dbReference type="PROSITE" id="PS50005">
    <property type="entry name" value="TPR"/>
    <property type="match status" value="3"/>
</dbReference>
<evidence type="ECO:0000256" key="2">
    <source>
        <dbReference type="ARBA" id="ARBA00022803"/>
    </source>
</evidence>
<dbReference type="SUPFAM" id="SSF48452">
    <property type="entry name" value="TPR-like"/>
    <property type="match status" value="2"/>
</dbReference>
<dbReference type="InterPro" id="IPR051012">
    <property type="entry name" value="CellSynth/LPSAsmb/PSIAsmb"/>
</dbReference>
<comment type="caution">
    <text evidence="4">The sequence shown here is derived from an EMBL/GenBank/DDBJ whole genome shotgun (WGS) entry which is preliminary data.</text>
</comment>
<proteinExistence type="predicted"/>
<keyword evidence="5" id="KW-1185">Reference proteome</keyword>
<protein>
    <submittedName>
        <fullName evidence="4">Tetratricopeptide repeat protein</fullName>
    </submittedName>
</protein>
<feature type="repeat" description="TPR" evidence="3">
    <location>
        <begin position="231"/>
        <end position="264"/>
    </location>
</feature>
<dbReference type="AlphaFoldDB" id="A0A6N8JAV7"/>
<reference evidence="4 5" key="1">
    <citation type="submission" date="2019-12" db="EMBL/GenBank/DDBJ databases">
        <title>The draft genomic sequence of strain Chitinophaga oryziterrae JCM 16595.</title>
        <authorList>
            <person name="Zhang X."/>
        </authorList>
    </citation>
    <scope>NUCLEOTIDE SEQUENCE [LARGE SCALE GENOMIC DNA]</scope>
    <source>
        <strain evidence="4 5">JCM 16595</strain>
    </source>
</reference>
<evidence type="ECO:0000256" key="1">
    <source>
        <dbReference type="ARBA" id="ARBA00022737"/>
    </source>
</evidence>
<dbReference type="Proteomes" id="UP000468388">
    <property type="component" value="Unassembled WGS sequence"/>
</dbReference>
<keyword evidence="2 3" id="KW-0802">TPR repeat</keyword>
<dbReference type="Pfam" id="PF12895">
    <property type="entry name" value="ANAPC3"/>
    <property type="match status" value="1"/>
</dbReference>
<keyword evidence="1" id="KW-0677">Repeat</keyword>
<dbReference type="Pfam" id="PF13181">
    <property type="entry name" value="TPR_8"/>
    <property type="match status" value="1"/>
</dbReference>